<dbReference type="InterPro" id="IPR050463">
    <property type="entry name" value="Gfo/Idh/MocA_oxidrdct_glycsds"/>
</dbReference>
<reference evidence="3" key="1">
    <citation type="submission" date="2018-05" db="EMBL/GenBank/DDBJ databases">
        <authorList>
            <person name="Lanie J.A."/>
            <person name="Ng W.-L."/>
            <person name="Kazmierczak K.M."/>
            <person name="Andrzejewski T.M."/>
            <person name="Davidsen T.M."/>
            <person name="Wayne K.J."/>
            <person name="Tettelin H."/>
            <person name="Glass J.I."/>
            <person name="Rusch D."/>
            <person name="Podicherti R."/>
            <person name="Tsui H.-C.T."/>
            <person name="Winkler M.E."/>
        </authorList>
    </citation>
    <scope>NUCLEOTIDE SEQUENCE</scope>
</reference>
<dbReference type="Pfam" id="PF01408">
    <property type="entry name" value="GFO_IDH_MocA"/>
    <property type="match status" value="1"/>
</dbReference>
<feature type="domain" description="Gfo/Idh/MocA-like oxidoreductase N-terminal" evidence="2">
    <location>
        <begin position="7"/>
        <end position="118"/>
    </location>
</feature>
<dbReference type="PANTHER" id="PTHR43818">
    <property type="entry name" value="BCDNA.GH03377"/>
    <property type="match status" value="1"/>
</dbReference>
<dbReference type="PANTHER" id="PTHR43818:SF11">
    <property type="entry name" value="BCDNA.GH03377"/>
    <property type="match status" value="1"/>
</dbReference>
<dbReference type="InterPro" id="IPR036291">
    <property type="entry name" value="NAD(P)-bd_dom_sf"/>
</dbReference>
<evidence type="ECO:0000256" key="1">
    <source>
        <dbReference type="ARBA" id="ARBA00023002"/>
    </source>
</evidence>
<dbReference type="SUPFAM" id="SSF51735">
    <property type="entry name" value="NAD(P)-binding Rossmann-fold domains"/>
    <property type="match status" value="1"/>
</dbReference>
<proteinExistence type="predicted"/>
<accession>A0A382B1Y5</accession>
<dbReference type="GO" id="GO:0016491">
    <property type="term" value="F:oxidoreductase activity"/>
    <property type="evidence" value="ECO:0007669"/>
    <property type="project" value="UniProtKB-KW"/>
</dbReference>
<gene>
    <name evidence="3" type="ORF">METZ01_LOCUS160573</name>
</gene>
<name>A0A382B1Y5_9ZZZZ</name>
<dbReference type="EMBL" id="UINC01027817">
    <property type="protein sequence ID" value="SVB07719.1"/>
    <property type="molecule type" value="Genomic_DNA"/>
</dbReference>
<organism evidence="3">
    <name type="scientific">marine metagenome</name>
    <dbReference type="NCBI Taxonomy" id="408172"/>
    <lineage>
        <taxon>unclassified sequences</taxon>
        <taxon>metagenomes</taxon>
        <taxon>ecological metagenomes</taxon>
    </lineage>
</organism>
<dbReference type="GO" id="GO:0000166">
    <property type="term" value="F:nucleotide binding"/>
    <property type="evidence" value="ECO:0007669"/>
    <property type="project" value="InterPro"/>
</dbReference>
<dbReference type="InterPro" id="IPR000683">
    <property type="entry name" value="Gfo/Idh/MocA-like_OxRdtase_N"/>
</dbReference>
<dbReference type="Gene3D" id="3.30.360.10">
    <property type="entry name" value="Dihydrodipicolinate Reductase, domain 2"/>
    <property type="match status" value="1"/>
</dbReference>
<evidence type="ECO:0000259" key="2">
    <source>
        <dbReference type="Pfam" id="PF01408"/>
    </source>
</evidence>
<dbReference type="AlphaFoldDB" id="A0A382B1Y5"/>
<keyword evidence="1" id="KW-0560">Oxidoreductase</keyword>
<protein>
    <recommendedName>
        <fullName evidence="2">Gfo/Idh/MocA-like oxidoreductase N-terminal domain-containing protein</fullName>
    </recommendedName>
</protein>
<evidence type="ECO:0000313" key="3">
    <source>
        <dbReference type="EMBL" id="SVB07719.1"/>
    </source>
</evidence>
<dbReference type="Gene3D" id="3.40.50.720">
    <property type="entry name" value="NAD(P)-binding Rossmann-like Domain"/>
    <property type="match status" value="1"/>
</dbReference>
<sequence length="327" mass="35500">MSSPPLTIGLTGCGTIGALHAGQLSKRGVDLRFHNRSPSTADEFVKRFGGAAVRTYDELLEQCDAVVIASPPEHHMDAVLVALAAGRDVLVEKPLCVTAAELQRVDEAEATSGGFVMIAENYYYKPSTLLLRETLIWGGVGAVERIRLGKRSQQVAHGWKAAHGALLEGGIHFVALAGDLIDAAISPHSDTPPVVSPAQVTARFPTYDSGPERQSIVSIGHAGIEVELHYAWDVPSVLKGTLQHCRIDGIDGRIVFECNGIYVDIRGPGRRGLSFPGFRDLMGYGAMTEDFLACVRRESSTPYSDIPRARRDLQIVWRAYEDLPSRD</sequence>